<protein>
    <submittedName>
        <fullName evidence="2">Uncharacterized protein</fullName>
    </submittedName>
</protein>
<proteinExistence type="predicted"/>
<keyword evidence="3" id="KW-1185">Reference proteome</keyword>
<dbReference type="EnsemblMetazoa" id="GMOY005041-RA">
    <property type="protein sequence ID" value="GMOY005041-PA"/>
    <property type="gene ID" value="GMOY005041"/>
</dbReference>
<evidence type="ECO:0000313" key="2">
    <source>
        <dbReference type="EnsemblMetazoa" id="GMOY005041-PA"/>
    </source>
</evidence>
<dbReference type="AlphaFoldDB" id="A0A1B0FMD9"/>
<feature type="compositionally biased region" description="Low complexity" evidence="1">
    <location>
        <begin position="138"/>
        <end position="173"/>
    </location>
</feature>
<dbReference type="EMBL" id="CCAG010010107">
    <property type="status" value="NOT_ANNOTATED_CDS"/>
    <property type="molecule type" value="Genomic_DNA"/>
</dbReference>
<reference evidence="2" key="1">
    <citation type="submission" date="2020-05" db="UniProtKB">
        <authorList>
            <consortium name="EnsemblMetazoa"/>
        </authorList>
    </citation>
    <scope>IDENTIFICATION</scope>
    <source>
        <strain evidence="2">Yale</strain>
    </source>
</reference>
<organism evidence="2 3">
    <name type="scientific">Glossina morsitans morsitans</name>
    <name type="common">Savannah tsetse fly</name>
    <dbReference type="NCBI Taxonomy" id="37546"/>
    <lineage>
        <taxon>Eukaryota</taxon>
        <taxon>Metazoa</taxon>
        <taxon>Ecdysozoa</taxon>
        <taxon>Arthropoda</taxon>
        <taxon>Hexapoda</taxon>
        <taxon>Insecta</taxon>
        <taxon>Pterygota</taxon>
        <taxon>Neoptera</taxon>
        <taxon>Endopterygota</taxon>
        <taxon>Diptera</taxon>
        <taxon>Brachycera</taxon>
        <taxon>Muscomorpha</taxon>
        <taxon>Hippoboscoidea</taxon>
        <taxon>Glossinidae</taxon>
        <taxon>Glossina</taxon>
    </lineage>
</organism>
<dbReference type="Proteomes" id="UP000092444">
    <property type="component" value="Unassembled WGS sequence"/>
</dbReference>
<feature type="region of interest" description="Disordered" evidence="1">
    <location>
        <begin position="1"/>
        <end position="23"/>
    </location>
</feature>
<feature type="compositionally biased region" description="Polar residues" evidence="1">
    <location>
        <begin position="1"/>
        <end position="12"/>
    </location>
</feature>
<dbReference type="EMBL" id="CCAG010010108">
    <property type="status" value="NOT_ANNOTATED_CDS"/>
    <property type="molecule type" value="Genomic_DNA"/>
</dbReference>
<accession>A0A1B0FMD9</accession>
<dbReference type="VEuPathDB" id="VectorBase:GMOY005041"/>
<sequence length="213" mass="23309">MSTSTISYNQQKPVPPLPTSGRTTKLHQHTATVTAATTALKTSPPIRCSSNINLTATDSRTNLAAAQTAAPTPCHRLSEMFRRSIAGTTVPAETIENMYEEWTKTLSFPSRLSPNRNSKDCSNLNTNTSLLPPPTPPRNKTTNCATSRSSSSTVSTASAASTNSNNNNTNGNNKMPITELEQIVSNFSQKKKTIFFREERKERKTKKKLLSHP</sequence>
<feature type="compositionally biased region" description="Polar residues" evidence="1">
    <location>
        <begin position="108"/>
        <end position="122"/>
    </location>
</feature>
<dbReference type="STRING" id="37546.A0A1B0FMD9"/>
<dbReference type="EMBL" id="CCAG010010106">
    <property type="status" value="NOT_ANNOTATED_CDS"/>
    <property type="molecule type" value="Genomic_DNA"/>
</dbReference>
<feature type="region of interest" description="Disordered" evidence="1">
    <location>
        <begin position="108"/>
        <end position="174"/>
    </location>
</feature>
<name>A0A1B0FMD9_GLOMM</name>
<evidence type="ECO:0000256" key="1">
    <source>
        <dbReference type="SAM" id="MobiDB-lite"/>
    </source>
</evidence>
<evidence type="ECO:0000313" key="3">
    <source>
        <dbReference type="Proteomes" id="UP000092444"/>
    </source>
</evidence>